<gene>
    <name evidence="12" type="ORF">OBBRIDRAFT_121415</name>
</gene>
<evidence type="ECO:0000256" key="9">
    <source>
        <dbReference type="SAM" id="MobiDB-lite"/>
    </source>
</evidence>
<organism evidence="12 13">
    <name type="scientific">Obba rivulosa</name>
    <dbReference type="NCBI Taxonomy" id="1052685"/>
    <lineage>
        <taxon>Eukaryota</taxon>
        <taxon>Fungi</taxon>
        <taxon>Dikarya</taxon>
        <taxon>Basidiomycota</taxon>
        <taxon>Agaricomycotina</taxon>
        <taxon>Agaricomycetes</taxon>
        <taxon>Polyporales</taxon>
        <taxon>Gelatoporiaceae</taxon>
        <taxon>Obba</taxon>
    </lineage>
</organism>
<evidence type="ECO:0000256" key="10">
    <source>
        <dbReference type="SAM" id="SignalP"/>
    </source>
</evidence>
<feature type="compositionally biased region" description="Low complexity" evidence="9">
    <location>
        <begin position="235"/>
        <end position="249"/>
    </location>
</feature>
<feature type="domain" description="Transcription initiation factor TFIID component TAF4 C-terminal" evidence="11">
    <location>
        <begin position="85"/>
        <end position="379"/>
    </location>
</feature>
<evidence type="ECO:0000256" key="3">
    <source>
        <dbReference type="ARBA" id="ARBA00017306"/>
    </source>
</evidence>
<dbReference type="PANTHER" id="PTHR15138:SF14">
    <property type="entry name" value="TRANSCRIPTION INITIATION FACTOR TFIID SUBUNIT 4"/>
    <property type="match status" value="1"/>
</dbReference>
<proteinExistence type="inferred from homology"/>
<feature type="compositionally biased region" description="Low complexity" evidence="9">
    <location>
        <begin position="316"/>
        <end position="331"/>
    </location>
</feature>
<evidence type="ECO:0000256" key="8">
    <source>
        <dbReference type="ARBA" id="ARBA00031747"/>
    </source>
</evidence>
<evidence type="ECO:0000256" key="6">
    <source>
        <dbReference type="ARBA" id="ARBA00023242"/>
    </source>
</evidence>
<dbReference type="InterPro" id="IPR007900">
    <property type="entry name" value="TAF4_C"/>
</dbReference>
<keyword evidence="6" id="KW-0539">Nucleus</keyword>
<name>A0A8E2J4A4_9APHY</name>
<feature type="signal peptide" evidence="10">
    <location>
        <begin position="1"/>
        <end position="18"/>
    </location>
</feature>
<evidence type="ECO:0000256" key="5">
    <source>
        <dbReference type="ARBA" id="ARBA00023163"/>
    </source>
</evidence>
<comment type="similarity">
    <text evidence="2">Belongs to the TAF4 family.</text>
</comment>
<evidence type="ECO:0000256" key="1">
    <source>
        <dbReference type="ARBA" id="ARBA00004123"/>
    </source>
</evidence>
<keyword evidence="10" id="KW-0732">Signal</keyword>
<dbReference type="OrthoDB" id="21060at2759"/>
<evidence type="ECO:0000256" key="2">
    <source>
        <dbReference type="ARBA" id="ARBA00006178"/>
    </source>
</evidence>
<dbReference type="EMBL" id="KV722343">
    <property type="protein sequence ID" value="OCH94472.1"/>
    <property type="molecule type" value="Genomic_DNA"/>
</dbReference>
<dbReference type="GO" id="GO:0016251">
    <property type="term" value="F:RNA polymerase II general transcription initiation factor activity"/>
    <property type="evidence" value="ECO:0007669"/>
    <property type="project" value="TreeGrafter"/>
</dbReference>
<dbReference type="InterPro" id="IPR045144">
    <property type="entry name" value="TAF4"/>
</dbReference>
<feature type="chain" id="PRO_5034260201" description="Transcription initiation factor TFIID subunit 4" evidence="10">
    <location>
        <begin position="19"/>
        <end position="391"/>
    </location>
</feature>
<dbReference type="PANTHER" id="PTHR15138">
    <property type="entry name" value="TRANSCRIPTION INITIATION FACTOR TFIID SUBUNIT 4"/>
    <property type="match status" value="1"/>
</dbReference>
<feature type="region of interest" description="Disordered" evidence="9">
    <location>
        <begin position="234"/>
        <end position="278"/>
    </location>
</feature>
<evidence type="ECO:0000256" key="4">
    <source>
        <dbReference type="ARBA" id="ARBA00023015"/>
    </source>
</evidence>
<sequence length="391" mass="42342">MHFLALWHLLMLLRCRTAYTHYQHYQHYPQASYGHYQQYVPPQTQTQTQTQTTVPAPVQPVASTSRPTTQTTQSNAVDTADIATLNDALGSAGVDLRAEEESLQRSYDQYHSFRPYEDRSRKQPPKPAFDTRLLGTTMRTVGAAHKVTKIPEDAVAYLALALRARLEDLVSAMAAASAHRADTQFDRPAAPYPDGTPMWGLVVRADVAKQLAALERAEREEEVRVRRERRERAEAAAAAAANAAAAVPGGDEEEDGAPKKKKKKDGPGVTARNMSEDVRKKMSNAVASQAAGLGTGKYAWMNAAAAAPVPKPKPTPALTTTSATTTSPAPGSAGGSAGRWARPYVPTKQAPETAKKDMEDSRRAITLRDAMFVIENERGHGGGRGSAQGWT</sequence>
<reference evidence="12 13" key="1">
    <citation type="submission" date="2016-07" db="EMBL/GenBank/DDBJ databases">
        <title>Draft genome of the white-rot fungus Obba rivulosa 3A-2.</title>
        <authorList>
            <consortium name="DOE Joint Genome Institute"/>
            <person name="Miettinen O."/>
            <person name="Riley R."/>
            <person name="Acob R."/>
            <person name="Barry K."/>
            <person name="Cullen D."/>
            <person name="De Vries R."/>
            <person name="Hainaut M."/>
            <person name="Hatakka A."/>
            <person name="Henrissat B."/>
            <person name="Hilden K."/>
            <person name="Kuo R."/>
            <person name="Labutti K."/>
            <person name="Lipzen A."/>
            <person name="Makela M.R."/>
            <person name="Sandor L."/>
            <person name="Spatafora J.W."/>
            <person name="Grigoriev I.V."/>
            <person name="Hibbett D.S."/>
        </authorList>
    </citation>
    <scope>NUCLEOTIDE SEQUENCE [LARGE SCALE GENOMIC DNA]</scope>
    <source>
        <strain evidence="12 13">3A-2</strain>
    </source>
</reference>
<comment type="function">
    <text evidence="7">Functions as a component of the DNA-binding general transcription factor complex TFIID. Binding of TFIID to a promoter (with or without TATA element) is the initial step in pre-initiation complex (PIC) formation. TFIID plays a key role in the regulation of gene expression by RNA polymerase II through different activities such as transcription activator interaction, core promoter recognition and selectivity, TFIIA and TFIIB interaction, chromatin modification (histone acetylation by TAF1), facilitation of DNA opening and initiation of transcription.</text>
</comment>
<keyword evidence="5" id="KW-0804">Transcription</keyword>
<dbReference type="GO" id="GO:0006367">
    <property type="term" value="P:transcription initiation at RNA polymerase II promoter"/>
    <property type="evidence" value="ECO:0007669"/>
    <property type="project" value="TreeGrafter"/>
</dbReference>
<keyword evidence="13" id="KW-1185">Reference proteome</keyword>
<feature type="compositionally biased region" description="Low complexity" evidence="9">
    <location>
        <begin position="43"/>
        <end position="74"/>
    </location>
</feature>
<feature type="compositionally biased region" description="Basic and acidic residues" evidence="9">
    <location>
        <begin position="353"/>
        <end position="362"/>
    </location>
</feature>
<evidence type="ECO:0000259" key="11">
    <source>
        <dbReference type="Pfam" id="PF05236"/>
    </source>
</evidence>
<dbReference type="Proteomes" id="UP000250043">
    <property type="component" value="Unassembled WGS sequence"/>
</dbReference>
<protein>
    <recommendedName>
        <fullName evidence="3">Transcription initiation factor TFIID subunit 4</fullName>
    </recommendedName>
    <alternativeName>
        <fullName evidence="8">TBP-associated factor 4</fullName>
    </alternativeName>
</protein>
<dbReference type="Pfam" id="PF05236">
    <property type="entry name" value="TAF4"/>
    <property type="match status" value="1"/>
</dbReference>
<evidence type="ECO:0000313" key="12">
    <source>
        <dbReference type="EMBL" id="OCH94472.1"/>
    </source>
</evidence>
<comment type="subcellular location">
    <subcellularLocation>
        <location evidence="1">Nucleus</location>
    </subcellularLocation>
</comment>
<feature type="region of interest" description="Disordered" evidence="9">
    <location>
        <begin position="43"/>
        <end position="75"/>
    </location>
</feature>
<feature type="region of interest" description="Disordered" evidence="9">
    <location>
        <begin position="107"/>
        <end position="129"/>
    </location>
</feature>
<accession>A0A8E2J4A4</accession>
<dbReference type="AlphaFoldDB" id="A0A8E2J4A4"/>
<feature type="region of interest" description="Disordered" evidence="9">
    <location>
        <begin position="308"/>
        <end position="362"/>
    </location>
</feature>
<keyword evidence="4" id="KW-0805">Transcription regulation</keyword>
<dbReference type="GO" id="GO:0005669">
    <property type="term" value="C:transcription factor TFIID complex"/>
    <property type="evidence" value="ECO:0007669"/>
    <property type="project" value="InterPro"/>
</dbReference>
<evidence type="ECO:0000256" key="7">
    <source>
        <dbReference type="ARBA" id="ARBA00025346"/>
    </source>
</evidence>
<dbReference type="GO" id="GO:0003677">
    <property type="term" value="F:DNA binding"/>
    <property type="evidence" value="ECO:0007669"/>
    <property type="project" value="TreeGrafter"/>
</dbReference>
<evidence type="ECO:0000313" key="13">
    <source>
        <dbReference type="Proteomes" id="UP000250043"/>
    </source>
</evidence>